<reference evidence="2 3" key="1">
    <citation type="submission" date="2024-03" db="EMBL/GenBank/DDBJ databases">
        <title>The genome assembly and annotation of the cricket Gryllus longicercus Weissman &amp; Gray.</title>
        <authorList>
            <person name="Szrajer S."/>
            <person name="Gray D."/>
            <person name="Ylla G."/>
        </authorList>
    </citation>
    <scope>NUCLEOTIDE SEQUENCE [LARGE SCALE GENOMIC DNA]</scope>
    <source>
        <strain evidence="2">DAG 2021-001</strain>
        <tissue evidence="2">Whole body minus gut</tissue>
    </source>
</reference>
<name>A0AAN9UZ12_9ORTH</name>
<sequence>MAPSFFLRQRQAFTSSPFPVILLVGLRASRSLFHRLSCISIGRPCPRPYAAPARRETRKKCRGEDAMKERHGSNDTAEEEEEEEEEERKVKREWGARNTAHSFSLPLAVSPHQCDNIVVNKCATPASRKASRGVAASPCRCGATMSLLERRSFIRWCSGHNAQ</sequence>
<dbReference type="EMBL" id="JAZDUA010001076">
    <property type="protein sequence ID" value="KAK7788471.1"/>
    <property type="molecule type" value="Genomic_DNA"/>
</dbReference>
<proteinExistence type="predicted"/>
<feature type="compositionally biased region" description="Basic and acidic residues" evidence="1">
    <location>
        <begin position="62"/>
        <end position="73"/>
    </location>
</feature>
<evidence type="ECO:0000256" key="1">
    <source>
        <dbReference type="SAM" id="MobiDB-lite"/>
    </source>
</evidence>
<dbReference type="AlphaFoldDB" id="A0AAN9UZ12"/>
<gene>
    <name evidence="2" type="ORF">R5R35_010252</name>
</gene>
<accession>A0AAN9UZ12</accession>
<organism evidence="2 3">
    <name type="scientific">Gryllus longicercus</name>
    <dbReference type="NCBI Taxonomy" id="2509291"/>
    <lineage>
        <taxon>Eukaryota</taxon>
        <taxon>Metazoa</taxon>
        <taxon>Ecdysozoa</taxon>
        <taxon>Arthropoda</taxon>
        <taxon>Hexapoda</taxon>
        <taxon>Insecta</taxon>
        <taxon>Pterygota</taxon>
        <taxon>Neoptera</taxon>
        <taxon>Polyneoptera</taxon>
        <taxon>Orthoptera</taxon>
        <taxon>Ensifera</taxon>
        <taxon>Gryllidea</taxon>
        <taxon>Grylloidea</taxon>
        <taxon>Gryllidae</taxon>
        <taxon>Gryllinae</taxon>
        <taxon>Gryllus</taxon>
    </lineage>
</organism>
<protein>
    <submittedName>
        <fullName evidence="2">Uncharacterized protein</fullName>
    </submittedName>
</protein>
<comment type="caution">
    <text evidence="2">The sequence shown here is derived from an EMBL/GenBank/DDBJ whole genome shotgun (WGS) entry which is preliminary data.</text>
</comment>
<evidence type="ECO:0000313" key="2">
    <source>
        <dbReference type="EMBL" id="KAK7788471.1"/>
    </source>
</evidence>
<feature type="compositionally biased region" description="Acidic residues" evidence="1">
    <location>
        <begin position="76"/>
        <end position="86"/>
    </location>
</feature>
<feature type="region of interest" description="Disordered" evidence="1">
    <location>
        <begin position="52"/>
        <end position="95"/>
    </location>
</feature>
<keyword evidence="3" id="KW-1185">Reference proteome</keyword>
<evidence type="ECO:0000313" key="3">
    <source>
        <dbReference type="Proteomes" id="UP001378592"/>
    </source>
</evidence>
<dbReference type="Proteomes" id="UP001378592">
    <property type="component" value="Unassembled WGS sequence"/>
</dbReference>